<accession>A0A1U8LTA3</accession>
<dbReference type="KEGG" id="ghi:107930638"/>
<name>A0A1U8LTA3_GOSHI</name>
<dbReference type="RefSeq" id="XP_016717801.1">
    <property type="nucleotide sequence ID" value="XM_016862312.1"/>
</dbReference>
<protein>
    <recommendedName>
        <fullName evidence="1">Tf2-1-like SH3-like domain-containing protein</fullName>
    </recommendedName>
</protein>
<reference evidence="2" key="1">
    <citation type="journal article" date="2020" name="Nat. Genet.">
        <title>Genomic diversifications of five Gossypium allopolyploid species and their impact on cotton improvement.</title>
        <authorList>
            <person name="Chen Z.J."/>
            <person name="Sreedasyam A."/>
            <person name="Ando A."/>
            <person name="Song Q."/>
            <person name="De Santiago L.M."/>
            <person name="Hulse-Kemp A.M."/>
            <person name="Ding M."/>
            <person name="Ye W."/>
            <person name="Kirkbride R.C."/>
            <person name="Jenkins J."/>
            <person name="Plott C."/>
            <person name="Lovell J."/>
            <person name="Lin Y.M."/>
            <person name="Vaughn R."/>
            <person name="Liu B."/>
            <person name="Simpson S."/>
            <person name="Scheffler B.E."/>
            <person name="Wen L."/>
            <person name="Saski C.A."/>
            <person name="Grover C.E."/>
            <person name="Hu G."/>
            <person name="Conover J.L."/>
            <person name="Carlson J.W."/>
            <person name="Shu S."/>
            <person name="Boston L.B."/>
            <person name="Williams M."/>
            <person name="Peterson D.G."/>
            <person name="McGee K."/>
            <person name="Jones D.C."/>
            <person name="Wendel J.F."/>
            <person name="Stelly D.M."/>
            <person name="Grimwood J."/>
            <person name="Schmutz J."/>
        </authorList>
    </citation>
    <scope>NUCLEOTIDE SEQUENCE [LARGE SCALE GENOMIC DNA]</scope>
    <source>
        <strain evidence="2">cv. TM-1</strain>
    </source>
</reference>
<evidence type="ECO:0000313" key="3">
    <source>
        <dbReference type="RefSeq" id="XP_016717801.1"/>
    </source>
</evidence>
<reference evidence="3" key="2">
    <citation type="submission" date="2025-08" db="UniProtKB">
        <authorList>
            <consortium name="RefSeq"/>
        </authorList>
    </citation>
    <scope>IDENTIFICATION</scope>
</reference>
<sequence length="217" mass="25474">MTDLKAMFAHLTLFDDRSLLAELQVKPIENGNTVDFGLNCEGYSVPKDTDLRVIQDQLKAALDKQKSYADLKHKDIKYAMGDFVFLKVSSWKKVLRFGRKGKLSPRFIRPDRILRRVRPIAYQLQLPPELERIHDVFHVSMLRRYCSNPMHVVPIEEIEIRPNVTFEEEPIQILDREVKVLRRKSIPLVKVLWRNHSSEVATSEPEEAIRQQYPHLF</sequence>
<dbReference type="Pfam" id="PF24626">
    <property type="entry name" value="SH3_Tf2-1"/>
    <property type="match status" value="1"/>
</dbReference>
<organism evidence="2 3">
    <name type="scientific">Gossypium hirsutum</name>
    <name type="common">Upland cotton</name>
    <name type="synonym">Gossypium mexicanum</name>
    <dbReference type="NCBI Taxonomy" id="3635"/>
    <lineage>
        <taxon>Eukaryota</taxon>
        <taxon>Viridiplantae</taxon>
        <taxon>Streptophyta</taxon>
        <taxon>Embryophyta</taxon>
        <taxon>Tracheophyta</taxon>
        <taxon>Spermatophyta</taxon>
        <taxon>Magnoliopsida</taxon>
        <taxon>eudicotyledons</taxon>
        <taxon>Gunneridae</taxon>
        <taxon>Pentapetalae</taxon>
        <taxon>rosids</taxon>
        <taxon>malvids</taxon>
        <taxon>Malvales</taxon>
        <taxon>Malvaceae</taxon>
        <taxon>Malvoideae</taxon>
        <taxon>Gossypium</taxon>
    </lineage>
</organism>
<evidence type="ECO:0000313" key="2">
    <source>
        <dbReference type="Proteomes" id="UP000818029"/>
    </source>
</evidence>
<dbReference type="STRING" id="3635.A0A1U8LTA3"/>
<dbReference type="GeneID" id="107930638"/>
<gene>
    <name evidence="3" type="primary">LOC107930638</name>
</gene>
<dbReference type="PANTHER" id="PTHR46148">
    <property type="entry name" value="CHROMO DOMAIN-CONTAINING PROTEIN"/>
    <property type="match status" value="1"/>
</dbReference>
<evidence type="ECO:0000259" key="1">
    <source>
        <dbReference type="Pfam" id="PF24626"/>
    </source>
</evidence>
<dbReference type="AlphaFoldDB" id="A0A1U8LTA3"/>
<dbReference type="InterPro" id="IPR056924">
    <property type="entry name" value="SH3_Tf2-1"/>
</dbReference>
<proteinExistence type="predicted"/>
<keyword evidence="2" id="KW-1185">Reference proteome</keyword>
<dbReference type="PANTHER" id="PTHR46148:SF44">
    <property type="entry name" value="GAG-POL POLYPROTEIN"/>
    <property type="match status" value="1"/>
</dbReference>
<dbReference type="PaxDb" id="3635-A0A1U8LTA3"/>
<feature type="domain" description="Tf2-1-like SH3-like" evidence="1">
    <location>
        <begin position="81"/>
        <end position="145"/>
    </location>
</feature>
<dbReference type="Proteomes" id="UP000818029">
    <property type="component" value="Chromosome A12"/>
</dbReference>